<dbReference type="Proteomes" id="UP001596540">
    <property type="component" value="Unassembled WGS sequence"/>
</dbReference>
<proteinExistence type="predicted"/>
<name>A0ABW2KIE9_9ACTN</name>
<reference evidence="4" key="1">
    <citation type="journal article" date="2019" name="Int. J. Syst. Evol. Microbiol.">
        <title>The Global Catalogue of Microorganisms (GCM) 10K type strain sequencing project: providing services to taxonomists for standard genome sequencing and annotation.</title>
        <authorList>
            <consortium name="The Broad Institute Genomics Platform"/>
            <consortium name="The Broad Institute Genome Sequencing Center for Infectious Disease"/>
            <person name="Wu L."/>
            <person name="Ma J."/>
        </authorList>
    </citation>
    <scope>NUCLEOTIDE SEQUENCE [LARGE SCALE GENOMIC DNA]</scope>
    <source>
        <strain evidence="4">CGMCC 4.7382</strain>
    </source>
</reference>
<evidence type="ECO:0000313" key="4">
    <source>
        <dbReference type="Proteomes" id="UP001596540"/>
    </source>
</evidence>
<feature type="domain" description="Insecticidal crystal toxin" evidence="2">
    <location>
        <begin position="226"/>
        <end position="398"/>
    </location>
</feature>
<protein>
    <recommendedName>
        <fullName evidence="2">Insecticidal crystal toxin domain-containing protein</fullName>
    </recommendedName>
</protein>
<dbReference type="Pfam" id="PF05431">
    <property type="entry name" value="Toxin_10"/>
    <property type="match status" value="1"/>
</dbReference>
<accession>A0ABW2KIE9</accession>
<evidence type="ECO:0000256" key="1">
    <source>
        <dbReference type="SAM" id="MobiDB-lite"/>
    </source>
</evidence>
<gene>
    <name evidence="3" type="ORF">ACFQRF_18670</name>
</gene>
<feature type="region of interest" description="Disordered" evidence="1">
    <location>
        <begin position="1"/>
        <end position="23"/>
    </location>
</feature>
<sequence>MSDDTITSSTDATIPAQADQKTDIADSLQQKADALKRMRAADEKPDYSRILAFKNKLHGLYMRPDKGSTGENWYVNVGSWSVDADWILFPLDDSKKNWWIANPYLARYLVNYLSLGTTKVVVKSYYRDETPAKWRFESDGNGNFRIQDEYTSEYILLYKDDGKYYVLGDHRKQSDGSDLWTIHGYSNNYHSPALKNLRKAPSNPEYGSPPQLNSFNEPVERTSLKFIGEVALPAHVVKDGDRELGWQLQQSPFYILRRYSQWNRANWKVYDGISSQKHSTTIEFGVTKTTSTEIERSLNIAITADAGFAFKGVSANMSVGVQSGLAIRTTTQWVESYFKSETFERDFPDNDGNRYAIVDWDRKDVYELLRAENGESEPDEVVLSWEVTVPNVHVADSYMAPPESRSRNERRA</sequence>
<dbReference type="RefSeq" id="WP_379872413.1">
    <property type="nucleotide sequence ID" value="NZ_JBHTBH010000009.1"/>
</dbReference>
<dbReference type="InterPro" id="IPR008872">
    <property type="entry name" value="Toxin_P42"/>
</dbReference>
<organism evidence="3 4">
    <name type="scientific">Marinactinospora rubrisoli</name>
    <dbReference type="NCBI Taxonomy" id="2715399"/>
    <lineage>
        <taxon>Bacteria</taxon>
        <taxon>Bacillati</taxon>
        <taxon>Actinomycetota</taxon>
        <taxon>Actinomycetes</taxon>
        <taxon>Streptosporangiales</taxon>
        <taxon>Nocardiopsidaceae</taxon>
        <taxon>Marinactinospora</taxon>
    </lineage>
</organism>
<evidence type="ECO:0000259" key="2">
    <source>
        <dbReference type="Pfam" id="PF05431"/>
    </source>
</evidence>
<comment type="caution">
    <text evidence="3">The sequence shown here is derived from an EMBL/GenBank/DDBJ whole genome shotgun (WGS) entry which is preliminary data.</text>
</comment>
<dbReference type="InterPro" id="IPR019758">
    <property type="entry name" value="Pept_S26A_signal_pept_1_CS"/>
</dbReference>
<dbReference type="EMBL" id="JBHTBH010000009">
    <property type="protein sequence ID" value="MFC7329759.1"/>
    <property type="molecule type" value="Genomic_DNA"/>
</dbReference>
<dbReference type="PROSITE" id="PS00761">
    <property type="entry name" value="SPASE_I_3"/>
    <property type="match status" value="1"/>
</dbReference>
<evidence type="ECO:0000313" key="3">
    <source>
        <dbReference type="EMBL" id="MFC7329759.1"/>
    </source>
</evidence>
<keyword evidence="4" id="KW-1185">Reference proteome</keyword>
<feature type="compositionally biased region" description="Low complexity" evidence="1">
    <location>
        <begin position="1"/>
        <end position="11"/>
    </location>
</feature>